<protein>
    <recommendedName>
        <fullName evidence="4">DUF3817 domain-containing protein</fullName>
    </recommendedName>
</protein>
<organism evidence="2 3">
    <name type="scientific">Streptomyces venezuelae</name>
    <dbReference type="NCBI Taxonomy" id="54571"/>
    <lineage>
        <taxon>Bacteria</taxon>
        <taxon>Bacillati</taxon>
        <taxon>Actinomycetota</taxon>
        <taxon>Actinomycetes</taxon>
        <taxon>Kitasatosporales</taxon>
        <taxon>Streptomycetaceae</taxon>
        <taxon>Streptomyces</taxon>
    </lineage>
</organism>
<keyword evidence="1" id="KW-1133">Transmembrane helix</keyword>
<feature type="transmembrane region" description="Helical" evidence="1">
    <location>
        <begin position="7"/>
        <end position="30"/>
    </location>
</feature>
<proteinExistence type="predicted"/>
<dbReference type="Proteomes" id="UP000322927">
    <property type="component" value="Chromosome"/>
</dbReference>
<feature type="transmembrane region" description="Helical" evidence="1">
    <location>
        <begin position="36"/>
        <end position="55"/>
    </location>
</feature>
<evidence type="ECO:0000313" key="2">
    <source>
        <dbReference type="EMBL" id="QES39195.1"/>
    </source>
</evidence>
<dbReference type="RefSeq" id="WP_150217972.1">
    <property type="nucleotide sequence ID" value="NZ_CP029192.1"/>
</dbReference>
<dbReference type="OrthoDB" id="3830534at2"/>
<sequence length="97" mass="10124">MSTFRTLRIAAVVEAASLALLLANLLTIHARPLSGLLGPLHGTAYLVVIASTWMLPSTPTRGRRVSRWRAVVPGVGGLLVLRGVEARAESSAHGCGG</sequence>
<name>A0A5P2C8U6_STRVZ</name>
<accession>A0A5P2C8U6</accession>
<evidence type="ECO:0000313" key="3">
    <source>
        <dbReference type="Proteomes" id="UP000322927"/>
    </source>
</evidence>
<dbReference type="EMBL" id="CP029192">
    <property type="protein sequence ID" value="QES39195.1"/>
    <property type="molecule type" value="Genomic_DNA"/>
</dbReference>
<dbReference type="AlphaFoldDB" id="A0A5P2C8U6"/>
<keyword evidence="1" id="KW-0472">Membrane</keyword>
<reference evidence="2 3" key="1">
    <citation type="submission" date="2018-05" db="EMBL/GenBank/DDBJ databases">
        <title>Streptomyces venezuelae.</title>
        <authorList>
            <person name="Kim W."/>
            <person name="Lee N."/>
            <person name="Cho B.-K."/>
        </authorList>
    </citation>
    <scope>NUCLEOTIDE SEQUENCE [LARGE SCALE GENOMIC DNA]</scope>
    <source>
        <strain evidence="2 3">ATCC 14584</strain>
    </source>
</reference>
<evidence type="ECO:0000256" key="1">
    <source>
        <dbReference type="SAM" id="Phobius"/>
    </source>
</evidence>
<evidence type="ECO:0008006" key="4">
    <source>
        <dbReference type="Google" id="ProtNLM"/>
    </source>
</evidence>
<gene>
    <name evidence="2" type="ORF">DEJ48_22995</name>
</gene>
<keyword evidence="1" id="KW-0812">Transmembrane</keyword>